<evidence type="ECO:0000313" key="4">
    <source>
        <dbReference type="EMBL" id="KAK5872327.1"/>
    </source>
</evidence>
<keyword evidence="3" id="KW-0732">Signal</keyword>
<name>A0AAN7Y911_ELEMC</name>
<accession>A0AAN7Y911</accession>
<protein>
    <recommendedName>
        <fullName evidence="6">Neuromedin-K</fullName>
    </recommendedName>
</protein>
<evidence type="ECO:0008006" key="6">
    <source>
        <dbReference type="Google" id="ProtNLM"/>
    </source>
</evidence>
<reference evidence="4 5" key="2">
    <citation type="journal article" date="2023" name="Mol. Biol. Evol.">
        <title>Genomics of Secondarily Temperate Adaptation in the Only Non-Antarctic Icefish.</title>
        <authorList>
            <person name="Rivera-Colon A.G."/>
            <person name="Rayamajhi N."/>
            <person name="Minhas B.F."/>
            <person name="Madrigal G."/>
            <person name="Bilyk K.T."/>
            <person name="Yoon V."/>
            <person name="Hune M."/>
            <person name="Gregory S."/>
            <person name="Cheng C.H.C."/>
            <person name="Catchen J.M."/>
        </authorList>
    </citation>
    <scope>NUCLEOTIDE SEQUENCE [LARGE SCALE GENOMIC DNA]</scope>
    <source>
        <strain evidence="4">JMC-PN-2008</strain>
    </source>
</reference>
<dbReference type="Proteomes" id="UP001346869">
    <property type="component" value="Unassembled WGS sequence"/>
</dbReference>
<evidence type="ECO:0000256" key="3">
    <source>
        <dbReference type="SAM" id="SignalP"/>
    </source>
</evidence>
<organism evidence="4 5">
    <name type="scientific">Eleginops maclovinus</name>
    <name type="common">Patagonian blennie</name>
    <name type="synonym">Eleginus maclovinus</name>
    <dbReference type="NCBI Taxonomy" id="56733"/>
    <lineage>
        <taxon>Eukaryota</taxon>
        <taxon>Metazoa</taxon>
        <taxon>Chordata</taxon>
        <taxon>Craniata</taxon>
        <taxon>Vertebrata</taxon>
        <taxon>Euteleostomi</taxon>
        <taxon>Actinopterygii</taxon>
        <taxon>Neopterygii</taxon>
        <taxon>Teleostei</taxon>
        <taxon>Neoteleostei</taxon>
        <taxon>Acanthomorphata</taxon>
        <taxon>Eupercaria</taxon>
        <taxon>Perciformes</taxon>
        <taxon>Notothenioidei</taxon>
        <taxon>Eleginopidae</taxon>
        <taxon>Eleginops</taxon>
    </lineage>
</organism>
<dbReference type="AlphaFoldDB" id="A0AAN7Y911"/>
<feature type="signal peptide" evidence="3">
    <location>
        <begin position="1"/>
        <end position="29"/>
    </location>
</feature>
<evidence type="ECO:0000256" key="1">
    <source>
        <dbReference type="ARBA" id="ARBA00007518"/>
    </source>
</evidence>
<proteinExistence type="inferred from homology"/>
<dbReference type="EMBL" id="JAUZQC010000004">
    <property type="protein sequence ID" value="KAK5872327.1"/>
    <property type="molecule type" value="Genomic_DNA"/>
</dbReference>
<evidence type="ECO:0000313" key="5">
    <source>
        <dbReference type="Proteomes" id="UP001346869"/>
    </source>
</evidence>
<comment type="similarity">
    <text evidence="1">Belongs to the tachykinin family.</text>
</comment>
<keyword evidence="5" id="KW-1185">Reference proteome</keyword>
<reference evidence="4 5" key="1">
    <citation type="journal article" date="2023" name="Genes (Basel)">
        <title>Chromosome-Level Genome Assembly and Circadian Gene Repertoire of the Patagonia Blennie Eleginops maclovinus-The Closest Ancestral Proxy of Antarctic Cryonotothenioids.</title>
        <authorList>
            <person name="Cheng C.C."/>
            <person name="Rivera-Colon A.G."/>
            <person name="Minhas B.F."/>
            <person name="Wilson L."/>
            <person name="Rayamajhi N."/>
            <person name="Vargas-Chacoff L."/>
            <person name="Catchen J.M."/>
        </authorList>
    </citation>
    <scope>NUCLEOTIDE SEQUENCE [LARGE SCALE GENOMIC DNA]</scope>
    <source>
        <strain evidence="4">JMC-PN-2008</strain>
    </source>
</reference>
<gene>
    <name evidence="4" type="ORF">PBY51_013041</name>
</gene>
<evidence type="ECO:0000256" key="2">
    <source>
        <dbReference type="ARBA" id="ARBA00022815"/>
    </source>
</evidence>
<feature type="chain" id="PRO_5042899647" description="Neuromedin-K" evidence="3">
    <location>
        <begin position="30"/>
        <end position="117"/>
    </location>
</feature>
<keyword evidence="2" id="KW-0027">Amidation</keyword>
<dbReference type="PROSITE" id="PS00267">
    <property type="entry name" value="TACHYKININ"/>
    <property type="match status" value="1"/>
</dbReference>
<dbReference type="InterPro" id="IPR013055">
    <property type="entry name" value="Tachy_Neuro_lke_CS"/>
</dbReference>
<sequence length="117" mass="13252">MEKTPICRCSLTSLISLIVLVLFPLMSECKVDTYTSRKEATPECCRVRGDAGLKKSKDVDYDSFVGLMGRSAAHPNRRMAHTLTDVFGRITGKACPCPRRYLPTRSDKYALRFQRFV</sequence>
<comment type="caution">
    <text evidence="4">The sequence shown here is derived from an EMBL/GenBank/DDBJ whole genome shotgun (WGS) entry which is preliminary data.</text>
</comment>